<feature type="transmembrane region" description="Helical" evidence="1">
    <location>
        <begin position="145"/>
        <end position="165"/>
    </location>
</feature>
<dbReference type="Proteomes" id="UP000481360">
    <property type="component" value="Unassembled WGS sequence"/>
</dbReference>
<accession>A0A7C9RQD7</accession>
<sequence>MTARVVGSLFITATAAGVVSAATQGTTRGLCVFLMALAIAFIAPTLFPVLKQHGEGAAMGYVVARTLEVVFLMTAIAPIAHVRTDELWGHASAVYFCVSVVLLNSLLFRSRLVPRWISVWALIAVVPYAIGAVLVLLNATEQTQVGALFVPLAINEMVLAVWLLAKGFSATPNAHMGEQRESSRLATD</sequence>
<keyword evidence="1" id="KW-0812">Transmembrane</keyword>
<dbReference type="InterPro" id="IPR025495">
    <property type="entry name" value="DUF4386"/>
</dbReference>
<proteinExistence type="predicted"/>
<name>A0A7C9RQD7_9PSEU</name>
<evidence type="ECO:0000256" key="1">
    <source>
        <dbReference type="SAM" id="Phobius"/>
    </source>
</evidence>
<keyword evidence="1" id="KW-1133">Transmembrane helix</keyword>
<keyword evidence="3" id="KW-1185">Reference proteome</keyword>
<feature type="transmembrane region" description="Helical" evidence="1">
    <location>
        <begin position="62"/>
        <end position="81"/>
    </location>
</feature>
<feature type="transmembrane region" description="Helical" evidence="1">
    <location>
        <begin position="87"/>
        <end position="107"/>
    </location>
</feature>
<gene>
    <name evidence="2" type="ORF">G7043_14740</name>
</gene>
<dbReference type="EMBL" id="JAAMPJ010000003">
    <property type="protein sequence ID" value="NGY60184.1"/>
    <property type="molecule type" value="Genomic_DNA"/>
</dbReference>
<reference evidence="2 3" key="1">
    <citation type="submission" date="2020-03" db="EMBL/GenBank/DDBJ databases">
        <title>Isolation and identification of active actinomycetes.</title>
        <authorList>
            <person name="Sun X."/>
        </authorList>
    </citation>
    <scope>NUCLEOTIDE SEQUENCE [LARGE SCALE GENOMIC DNA]</scope>
    <source>
        <strain evidence="2 3">NEAU-D13</strain>
    </source>
</reference>
<evidence type="ECO:0000313" key="3">
    <source>
        <dbReference type="Proteomes" id="UP000481360"/>
    </source>
</evidence>
<keyword evidence="1" id="KW-0472">Membrane</keyword>
<evidence type="ECO:0000313" key="2">
    <source>
        <dbReference type="EMBL" id="NGY60184.1"/>
    </source>
</evidence>
<dbReference type="AlphaFoldDB" id="A0A7C9RQD7"/>
<organism evidence="2 3">
    <name type="scientific">Lentzea alba</name>
    <dbReference type="NCBI Taxonomy" id="2714351"/>
    <lineage>
        <taxon>Bacteria</taxon>
        <taxon>Bacillati</taxon>
        <taxon>Actinomycetota</taxon>
        <taxon>Actinomycetes</taxon>
        <taxon>Pseudonocardiales</taxon>
        <taxon>Pseudonocardiaceae</taxon>
        <taxon>Lentzea</taxon>
    </lineage>
</organism>
<feature type="transmembrane region" description="Helical" evidence="1">
    <location>
        <begin position="31"/>
        <end position="50"/>
    </location>
</feature>
<protein>
    <submittedName>
        <fullName evidence="2">DUF4386 domain-containing protein</fullName>
    </submittedName>
</protein>
<feature type="transmembrane region" description="Helical" evidence="1">
    <location>
        <begin position="119"/>
        <end position="139"/>
    </location>
</feature>
<dbReference type="RefSeq" id="WP_166046171.1">
    <property type="nucleotide sequence ID" value="NZ_JAAMPJ010000003.1"/>
</dbReference>
<comment type="caution">
    <text evidence="2">The sequence shown here is derived from an EMBL/GenBank/DDBJ whole genome shotgun (WGS) entry which is preliminary data.</text>
</comment>
<dbReference type="Pfam" id="PF14329">
    <property type="entry name" value="DUF4386"/>
    <property type="match status" value="2"/>
</dbReference>